<evidence type="ECO:0000313" key="6">
    <source>
        <dbReference type="EMBL" id="TWD14259.1"/>
    </source>
</evidence>
<dbReference type="SUPFAM" id="SSF46894">
    <property type="entry name" value="C-terminal effector domain of the bipartite response regulators"/>
    <property type="match status" value="1"/>
</dbReference>
<dbReference type="EMBL" id="VIUW01000003">
    <property type="protein sequence ID" value="TWD14259.1"/>
    <property type="molecule type" value="Genomic_DNA"/>
</dbReference>
<keyword evidence="1" id="KW-0805">Transcription regulation</keyword>
<dbReference type="InterPro" id="IPR011006">
    <property type="entry name" value="CheY-like_superfamily"/>
</dbReference>
<dbReference type="PRINTS" id="PR00038">
    <property type="entry name" value="HTHLUXR"/>
</dbReference>
<feature type="region of interest" description="Disordered" evidence="4">
    <location>
        <begin position="108"/>
        <end position="132"/>
    </location>
</feature>
<dbReference type="Gene3D" id="3.40.50.2300">
    <property type="match status" value="1"/>
</dbReference>
<dbReference type="SMART" id="SM00421">
    <property type="entry name" value="HTH_LUXR"/>
    <property type="match status" value="1"/>
</dbReference>
<evidence type="ECO:0000259" key="5">
    <source>
        <dbReference type="PROSITE" id="PS50043"/>
    </source>
</evidence>
<evidence type="ECO:0000313" key="7">
    <source>
        <dbReference type="Proteomes" id="UP000315628"/>
    </source>
</evidence>
<dbReference type="Proteomes" id="UP000315628">
    <property type="component" value="Unassembled WGS sequence"/>
</dbReference>
<accession>A0A560W9H2</accession>
<comment type="caution">
    <text evidence="6">The sequence shown here is derived from an EMBL/GenBank/DDBJ whole genome shotgun (WGS) entry which is preliminary data.</text>
</comment>
<evidence type="ECO:0000256" key="2">
    <source>
        <dbReference type="ARBA" id="ARBA00023125"/>
    </source>
</evidence>
<feature type="domain" description="HTH luxR-type" evidence="5">
    <location>
        <begin position="132"/>
        <end position="197"/>
    </location>
</feature>
<dbReference type="InterPro" id="IPR000792">
    <property type="entry name" value="Tscrpt_reg_LuxR_C"/>
</dbReference>
<dbReference type="GO" id="GO:0003677">
    <property type="term" value="F:DNA binding"/>
    <property type="evidence" value="ECO:0007669"/>
    <property type="project" value="UniProtKB-KW"/>
</dbReference>
<evidence type="ECO:0000256" key="3">
    <source>
        <dbReference type="ARBA" id="ARBA00023163"/>
    </source>
</evidence>
<dbReference type="CDD" id="cd06170">
    <property type="entry name" value="LuxR_C_like"/>
    <property type="match status" value="1"/>
</dbReference>
<organism evidence="6 7">
    <name type="scientific">Marihabitans asiaticum</name>
    <dbReference type="NCBI Taxonomy" id="415218"/>
    <lineage>
        <taxon>Bacteria</taxon>
        <taxon>Bacillati</taxon>
        <taxon>Actinomycetota</taxon>
        <taxon>Actinomycetes</taxon>
        <taxon>Micrococcales</taxon>
        <taxon>Intrasporangiaceae</taxon>
        <taxon>Marihabitans</taxon>
    </lineage>
</organism>
<protein>
    <submittedName>
        <fullName evidence="6">DNA-binding NarL/FixJ family response regulator</fullName>
    </submittedName>
</protein>
<dbReference type="GO" id="GO:0006355">
    <property type="term" value="P:regulation of DNA-templated transcription"/>
    <property type="evidence" value="ECO:0007669"/>
    <property type="project" value="InterPro"/>
</dbReference>
<dbReference type="OrthoDB" id="9808843at2"/>
<evidence type="ECO:0000256" key="1">
    <source>
        <dbReference type="ARBA" id="ARBA00023015"/>
    </source>
</evidence>
<keyword evidence="2 6" id="KW-0238">DNA-binding</keyword>
<dbReference type="InterPro" id="IPR016032">
    <property type="entry name" value="Sig_transdc_resp-reg_C-effctor"/>
</dbReference>
<keyword evidence="3" id="KW-0804">Transcription</keyword>
<keyword evidence="7" id="KW-1185">Reference proteome</keyword>
<dbReference type="PANTHER" id="PTHR44688:SF16">
    <property type="entry name" value="DNA-BINDING TRANSCRIPTIONAL ACTIVATOR DEVR_DOSR"/>
    <property type="match status" value="1"/>
</dbReference>
<dbReference type="SUPFAM" id="SSF52172">
    <property type="entry name" value="CheY-like"/>
    <property type="match status" value="1"/>
</dbReference>
<proteinExistence type="predicted"/>
<dbReference type="PANTHER" id="PTHR44688">
    <property type="entry name" value="DNA-BINDING TRANSCRIPTIONAL ACTIVATOR DEVR_DOSR"/>
    <property type="match status" value="1"/>
</dbReference>
<dbReference type="Pfam" id="PF00196">
    <property type="entry name" value="GerE"/>
    <property type="match status" value="1"/>
</dbReference>
<sequence length="210" mass="22595">MALVSRSIVMRLGMRAVLEASGARVVAEVGSARGVAELPPGSVDVVLADRESLQRWDGEVLGALTQLPSRPAVVVLGHDPRAAADASGIVSVRRECEPEELMSVVRRQLDPADRSPECAEPGPVRDRKHEDSEHRLGLLTARELEVLSLLARGMSNAEIAQRMAIAENTVKNHVRGVLSKLELPTRLAAATFALRRWSPEPPSTAGEQAP</sequence>
<evidence type="ECO:0000256" key="4">
    <source>
        <dbReference type="SAM" id="MobiDB-lite"/>
    </source>
</evidence>
<name>A0A560W9H2_9MICO</name>
<dbReference type="AlphaFoldDB" id="A0A560W9H2"/>
<reference evidence="6 7" key="1">
    <citation type="submission" date="2019-06" db="EMBL/GenBank/DDBJ databases">
        <title>Sequencing the genomes of 1000 actinobacteria strains.</title>
        <authorList>
            <person name="Klenk H.-P."/>
        </authorList>
    </citation>
    <scope>NUCLEOTIDE SEQUENCE [LARGE SCALE GENOMIC DNA]</scope>
    <source>
        <strain evidence="6 7">DSM 18935</strain>
    </source>
</reference>
<dbReference type="PROSITE" id="PS50043">
    <property type="entry name" value="HTH_LUXR_2"/>
    <property type="match status" value="1"/>
</dbReference>
<gene>
    <name evidence="6" type="ORF">FB557_1664</name>
</gene>